<dbReference type="RefSeq" id="WP_343906610.1">
    <property type="nucleotide sequence ID" value="NZ_BAAAJE010000004.1"/>
</dbReference>
<keyword evidence="2" id="KW-1185">Reference proteome</keyword>
<protein>
    <recommendedName>
        <fullName evidence="3">DUF222 domain-containing protein</fullName>
    </recommendedName>
</protein>
<evidence type="ECO:0000313" key="2">
    <source>
        <dbReference type="Proteomes" id="UP001499979"/>
    </source>
</evidence>
<name>A0ABP4EUF1_9ACTN</name>
<gene>
    <name evidence="1" type="ORF">GCM10009606_12430</name>
</gene>
<comment type="caution">
    <text evidence="1">The sequence shown here is derived from an EMBL/GenBank/DDBJ whole genome shotgun (WGS) entry which is preliminary data.</text>
</comment>
<organism evidence="1 2">
    <name type="scientific">Nocardioides aquiterrae</name>
    <dbReference type="NCBI Taxonomy" id="203799"/>
    <lineage>
        <taxon>Bacteria</taxon>
        <taxon>Bacillati</taxon>
        <taxon>Actinomycetota</taxon>
        <taxon>Actinomycetes</taxon>
        <taxon>Propionibacteriales</taxon>
        <taxon>Nocardioidaceae</taxon>
        <taxon>Nocardioides</taxon>
    </lineage>
</organism>
<reference evidence="2" key="1">
    <citation type="journal article" date="2019" name="Int. J. Syst. Evol. Microbiol.">
        <title>The Global Catalogue of Microorganisms (GCM) 10K type strain sequencing project: providing services to taxonomists for standard genome sequencing and annotation.</title>
        <authorList>
            <consortium name="The Broad Institute Genomics Platform"/>
            <consortium name="The Broad Institute Genome Sequencing Center for Infectious Disease"/>
            <person name="Wu L."/>
            <person name="Ma J."/>
        </authorList>
    </citation>
    <scope>NUCLEOTIDE SEQUENCE [LARGE SCALE GENOMIC DNA]</scope>
    <source>
        <strain evidence="2">JCM 11813</strain>
    </source>
</reference>
<sequence>MADPGVAVRVDEAGVHITGTGPGVERFVALLRDEAAKLAALGDASPLEERMARALGVVADRQAALDLSAGSQVTWCGWTRTEG</sequence>
<proteinExistence type="predicted"/>
<accession>A0ABP4EUF1</accession>
<dbReference type="EMBL" id="BAAAJE010000004">
    <property type="protein sequence ID" value="GAA1133741.1"/>
    <property type="molecule type" value="Genomic_DNA"/>
</dbReference>
<dbReference type="Proteomes" id="UP001499979">
    <property type="component" value="Unassembled WGS sequence"/>
</dbReference>
<evidence type="ECO:0000313" key="1">
    <source>
        <dbReference type="EMBL" id="GAA1133741.1"/>
    </source>
</evidence>
<evidence type="ECO:0008006" key="3">
    <source>
        <dbReference type="Google" id="ProtNLM"/>
    </source>
</evidence>